<reference evidence="2 3" key="1">
    <citation type="submission" date="2020-02" db="EMBL/GenBank/DDBJ databases">
        <title>Comparative genomics of the hypocrealean fungal genus Beauvera.</title>
        <authorList>
            <person name="Showalter D.N."/>
            <person name="Bushley K.E."/>
            <person name="Rehner S.A."/>
        </authorList>
    </citation>
    <scope>NUCLEOTIDE SEQUENCE [LARGE SCALE GENOMIC DNA]</scope>
    <source>
        <strain evidence="2 3">ARSEF4384</strain>
    </source>
</reference>
<dbReference type="AlphaFoldDB" id="A0AAW0RFV6"/>
<feature type="signal peptide" evidence="1">
    <location>
        <begin position="1"/>
        <end position="18"/>
    </location>
</feature>
<protein>
    <submittedName>
        <fullName evidence="2">Uncharacterized protein</fullName>
    </submittedName>
</protein>
<sequence length="169" mass="18502">MRAASFCIVFGLAAPILGSPTTAAQPATVGRWQPLESQKVLDLEVVYGKDVKQLFKTPWNTWVATVDVIFPESTYTVPYMATLPTAAIAASISWSATSTDAAITTMFLKIPEYVISNDAGNFRGKLSTKFDVQHNANYNVDFSIRPKAGIGTKFSTELYSKCINDKLNH</sequence>
<organism evidence="2 3">
    <name type="scientific">Beauveria asiatica</name>
    <dbReference type="NCBI Taxonomy" id="1069075"/>
    <lineage>
        <taxon>Eukaryota</taxon>
        <taxon>Fungi</taxon>
        <taxon>Dikarya</taxon>
        <taxon>Ascomycota</taxon>
        <taxon>Pezizomycotina</taxon>
        <taxon>Sordariomycetes</taxon>
        <taxon>Hypocreomycetidae</taxon>
        <taxon>Hypocreales</taxon>
        <taxon>Cordycipitaceae</taxon>
        <taxon>Beauveria</taxon>
    </lineage>
</organism>
<feature type="chain" id="PRO_5044024588" evidence="1">
    <location>
        <begin position="19"/>
        <end position="169"/>
    </location>
</feature>
<keyword evidence="1" id="KW-0732">Signal</keyword>
<evidence type="ECO:0000256" key="1">
    <source>
        <dbReference type="SAM" id="SignalP"/>
    </source>
</evidence>
<gene>
    <name evidence="2" type="ORF">G3M48_001457</name>
</gene>
<accession>A0AAW0RFV6</accession>
<proteinExistence type="predicted"/>
<keyword evidence="3" id="KW-1185">Reference proteome</keyword>
<evidence type="ECO:0000313" key="3">
    <source>
        <dbReference type="Proteomes" id="UP001397290"/>
    </source>
</evidence>
<dbReference type="EMBL" id="JAAHCF010001407">
    <property type="protein sequence ID" value="KAK8140898.1"/>
    <property type="molecule type" value="Genomic_DNA"/>
</dbReference>
<evidence type="ECO:0000313" key="2">
    <source>
        <dbReference type="EMBL" id="KAK8140898.1"/>
    </source>
</evidence>
<name>A0AAW0RFV6_9HYPO</name>
<comment type="caution">
    <text evidence="2">The sequence shown here is derived from an EMBL/GenBank/DDBJ whole genome shotgun (WGS) entry which is preliminary data.</text>
</comment>
<dbReference type="Proteomes" id="UP001397290">
    <property type="component" value="Unassembled WGS sequence"/>
</dbReference>